<proteinExistence type="predicted"/>
<evidence type="ECO:0000313" key="2">
    <source>
        <dbReference type="Proteomes" id="UP001166304"/>
    </source>
</evidence>
<sequence length="101" mass="11059">MGIDRLGNQVEKESRDLAILEAVIENGPIGIVRLAEETGIPKHKVRYSLRMLEDDELVEPTPQGAIPADDIDEHVAQINEGIDHLVGRLNELKGVVGSVEN</sequence>
<dbReference type="RefSeq" id="WP_162413310.1">
    <property type="nucleotide sequence ID" value="NZ_JAHQXE010000003.1"/>
</dbReference>
<organism evidence="1 2">
    <name type="scientific">Haloarcula salina</name>
    <dbReference type="NCBI Taxonomy" id="1429914"/>
    <lineage>
        <taxon>Archaea</taxon>
        <taxon>Methanobacteriati</taxon>
        <taxon>Methanobacteriota</taxon>
        <taxon>Stenosarchaea group</taxon>
        <taxon>Halobacteria</taxon>
        <taxon>Halobacteriales</taxon>
        <taxon>Haloarculaceae</taxon>
        <taxon>Haloarcula</taxon>
    </lineage>
</organism>
<name>A0AA41G9D5_9EURY</name>
<accession>A0AA41G9D5</accession>
<dbReference type="SUPFAM" id="SSF46785">
    <property type="entry name" value="Winged helix' DNA-binding domain"/>
    <property type="match status" value="1"/>
</dbReference>
<dbReference type="Pfam" id="PF13412">
    <property type="entry name" value="HTH_24"/>
    <property type="match status" value="1"/>
</dbReference>
<dbReference type="AlphaFoldDB" id="A0AA41G9D5"/>
<protein>
    <submittedName>
        <fullName evidence="1">Winged helix-turn-helix transcriptional regulator</fullName>
    </submittedName>
</protein>
<evidence type="ECO:0000313" key="1">
    <source>
        <dbReference type="EMBL" id="MBV0902542.1"/>
    </source>
</evidence>
<dbReference type="Proteomes" id="UP001166304">
    <property type="component" value="Unassembled WGS sequence"/>
</dbReference>
<keyword evidence="2" id="KW-1185">Reference proteome</keyword>
<comment type="caution">
    <text evidence="1">The sequence shown here is derived from an EMBL/GenBank/DDBJ whole genome shotgun (WGS) entry which is preliminary data.</text>
</comment>
<dbReference type="InterPro" id="IPR036390">
    <property type="entry name" value="WH_DNA-bd_sf"/>
</dbReference>
<reference evidence="1" key="1">
    <citation type="submission" date="2021-06" db="EMBL/GenBank/DDBJ databases">
        <title>New haloarchaea isolates fom saline soil.</title>
        <authorList>
            <person name="Duran-Viseras A."/>
            <person name="Sanchez-Porro C.S."/>
            <person name="Ventosa A."/>
        </authorList>
    </citation>
    <scope>NUCLEOTIDE SEQUENCE</scope>
    <source>
        <strain evidence="1">JCM 18369</strain>
    </source>
</reference>
<dbReference type="Gene3D" id="1.10.10.10">
    <property type="entry name" value="Winged helix-like DNA-binding domain superfamily/Winged helix DNA-binding domain"/>
    <property type="match status" value="1"/>
</dbReference>
<dbReference type="InterPro" id="IPR036388">
    <property type="entry name" value="WH-like_DNA-bd_sf"/>
</dbReference>
<dbReference type="EMBL" id="JAHQXE010000003">
    <property type="protein sequence ID" value="MBV0902542.1"/>
    <property type="molecule type" value="Genomic_DNA"/>
</dbReference>
<gene>
    <name evidence="1" type="ORF">KTS37_12150</name>
</gene>